<dbReference type="EnsemblPlants" id="LPERR08G05550.1">
    <property type="protein sequence ID" value="LPERR08G05550.1"/>
    <property type="gene ID" value="LPERR08G05550"/>
</dbReference>
<proteinExistence type="predicted"/>
<reference evidence="1" key="3">
    <citation type="submission" date="2015-04" db="UniProtKB">
        <authorList>
            <consortium name="EnsemblPlants"/>
        </authorList>
    </citation>
    <scope>IDENTIFICATION</scope>
</reference>
<name>A0A0D9X5D2_9ORYZ</name>
<dbReference type="HOGENOM" id="CLU_2691348_0_0_1"/>
<dbReference type="Proteomes" id="UP000032180">
    <property type="component" value="Chromosome 8"/>
</dbReference>
<reference evidence="1 2" key="1">
    <citation type="submission" date="2012-08" db="EMBL/GenBank/DDBJ databases">
        <title>Oryza genome evolution.</title>
        <authorList>
            <person name="Wing R.A."/>
        </authorList>
    </citation>
    <scope>NUCLEOTIDE SEQUENCE</scope>
</reference>
<reference evidence="2" key="2">
    <citation type="submission" date="2013-12" db="EMBL/GenBank/DDBJ databases">
        <authorList>
            <person name="Yu Y."/>
            <person name="Lee S."/>
            <person name="de Baynast K."/>
            <person name="Wissotski M."/>
            <person name="Liu L."/>
            <person name="Talag J."/>
            <person name="Goicoechea J."/>
            <person name="Angelova A."/>
            <person name="Jetty R."/>
            <person name="Kudrna D."/>
            <person name="Golser W."/>
            <person name="Rivera L."/>
            <person name="Zhang J."/>
            <person name="Wing R."/>
        </authorList>
    </citation>
    <scope>NUCLEOTIDE SEQUENCE</scope>
</reference>
<dbReference type="AlphaFoldDB" id="A0A0D9X5D2"/>
<evidence type="ECO:0000313" key="1">
    <source>
        <dbReference type="EnsemblPlants" id="LPERR08G05550.1"/>
    </source>
</evidence>
<keyword evidence="2" id="KW-1185">Reference proteome</keyword>
<sequence length="74" mass="8109">MLCAAGSRLPHACRQCCHPVVLPRHRRAAASSSSAGLGHLYDCMSQSRTSRLHSRVGISERSRMDARCFKASLI</sequence>
<protein>
    <submittedName>
        <fullName evidence="1">Uncharacterized protein</fullName>
    </submittedName>
</protein>
<evidence type="ECO:0000313" key="2">
    <source>
        <dbReference type="Proteomes" id="UP000032180"/>
    </source>
</evidence>
<accession>A0A0D9X5D2</accession>
<organism evidence="1 2">
    <name type="scientific">Leersia perrieri</name>
    <dbReference type="NCBI Taxonomy" id="77586"/>
    <lineage>
        <taxon>Eukaryota</taxon>
        <taxon>Viridiplantae</taxon>
        <taxon>Streptophyta</taxon>
        <taxon>Embryophyta</taxon>
        <taxon>Tracheophyta</taxon>
        <taxon>Spermatophyta</taxon>
        <taxon>Magnoliopsida</taxon>
        <taxon>Liliopsida</taxon>
        <taxon>Poales</taxon>
        <taxon>Poaceae</taxon>
        <taxon>BOP clade</taxon>
        <taxon>Oryzoideae</taxon>
        <taxon>Oryzeae</taxon>
        <taxon>Oryzinae</taxon>
        <taxon>Leersia</taxon>
    </lineage>
</organism>
<dbReference type="Gramene" id="LPERR08G05550.1">
    <property type="protein sequence ID" value="LPERR08G05550.1"/>
    <property type="gene ID" value="LPERR08G05550"/>
</dbReference>